<dbReference type="InterPro" id="IPR005018">
    <property type="entry name" value="DOMON_domain"/>
</dbReference>
<keyword evidence="8" id="KW-0408">Iron</keyword>
<evidence type="ECO:0000256" key="3">
    <source>
        <dbReference type="ARBA" id="ARBA00009195"/>
    </source>
</evidence>
<dbReference type="SMART" id="SM00665">
    <property type="entry name" value="B561"/>
    <property type="match status" value="1"/>
</dbReference>
<evidence type="ECO:0000313" key="16">
    <source>
        <dbReference type="Proteomes" id="UP001178461"/>
    </source>
</evidence>
<dbReference type="InterPro" id="IPR002861">
    <property type="entry name" value="Reeler_dom"/>
</dbReference>
<gene>
    <name evidence="15" type="ORF">PODLI_1B000202</name>
</gene>
<evidence type="ECO:0000256" key="9">
    <source>
        <dbReference type="ARBA" id="ARBA00023136"/>
    </source>
</evidence>
<dbReference type="Proteomes" id="UP001178461">
    <property type="component" value="Chromosome 6"/>
</dbReference>
<keyword evidence="5 11" id="KW-0812">Transmembrane</keyword>
<dbReference type="Pfam" id="PF02014">
    <property type="entry name" value="Reeler"/>
    <property type="match status" value="1"/>
</dbReference>
<dbReference type="Gene3D" id="1.20.120.1770">
    <property type="match status" value="1"/>
</dbReference>
<evidence type="ECO:0000256" key="5">
    <source>
        <dbReference type="ARBA" id="ARBA00022692"/>
    </source>
</evidence>
<feature type="domain" description="Cytochrome b561" evidence="13">
    <location>
        <begin position="409"/>
        <end position="608"/>
    </location>
</feature>
<dbReference type="PANTHER" id="PTHR45828:SF3">
    <property type="entry name" value="FERRIC-CHELATE REDUCTASE 1"/>
    <property type="match status" value="1"/>
</dbReference>
<dbReference type="GO" id="GO:0006879">
    <property type="term" value="P:intracellular iron ion homeostasis"/>
    <property type="evidence" value="ECO:0007669"/>
    <property type="project" value="TreeGrafter"/>
</dbReference>
<comment type="subcellular location">
    <subcellularLocation>
        <location evidence="2">Membrane</location>
        <topology evidence="2">Multi-pass membrane protein</topology>
    </subcellularLocation>
</comment>
<feature type="domain" description="DOMON" evidence="12">
    <location>
        <begin position="289"/>
        <end position="404"/>
    </location>
</feature>
<feature type="transmembrane region" description="Helical" evidence="11">
    <location>
        <begin position="449"/>
        <end position="469"/>
    </location>
</feature>
<dbReference type="InterPro" id="IPR042307">
    <property type="entry name" value="Reeler_sf"/>
</dbReference>
<evidence type="ECO:0000256" key="6">
    <source>
        <dbReference type="ARBA" id="ARBA00022982"/>
    </source>
</evidence>
<evidence type="ECO:0000256" key="10">
    <source>
        <dbReference type="ARBA" id="ARBA00023180"/>
    </source>
</evidence>
<name>A0AA35KG85_9SAUR</name>
<dbReference type="CDD" id="cd09628">
    <property type="entry name" value="DOMON_SDR_2_like"/>
    <property type="match status" value="1"/>
</dbReference>
<evidence type="ECO:0000256" key="4">
    <source>
        <dbReference type="ARBA" id="ARBA00022448"/>
    </source>
</evidence>
<keyword evidence="4" id="KW-0813">Transport</keyword>
<comment type="similarity">
    <text evidence="3">Belongs to the FRRS1 family.</text>
</comment>
<dbReference type="PROSITE" id="PS50836">
    <property type="entry name" value="DOMON"/>
    <property type="match status" value="1"/>
</dbReference>
<sequence length="666" mass="73908">MLDKLEQAVVCIGYGSGGDMSLLHAQPRQHFNLKDFDTKDKSSAASLCERGENATWRIQLRLCHTSSVFLKMESPGVALMLWVLACLSGPSTGFPNGKVTEACKTMMPLHGHSLPQRFPRHTVEVNVTEFKPGDRVKVSLSGPLFEGFFLQARSAENLEGPAIGSFALADRKRSQVLTCGRVKNSAVSHTSKSKKSHLDAYWIAPRDAPKRIQFLVTVVEKFRVFWVKIPGPTISQSNTPTLATPVVTEVTVGTSLPVSHLTQPFSALDCGSNKFCVRNPSDCDPGARNCFFLSFKRDHVDLIVVEMSGPSDGYIAFALSNDQWMGGGDDAYLCISDSHHVDIKTASLTGRAYPEFDSEPALDEMSWRLADGLIQCSFRRRIHFPALQGRFNLDANYYIFMADGEVSEGGMIHKHYRQPLITDGKFNVTGPAKDIGGSRSPLLIKIHGALMFVAWMTTVSIGVIVARFFKPVWPNSLLFGEEIWFQVHRALMVMTVLLTGASFILPFLYRGGWSDQAGFHPYLGCTVMALAIFQPIMAGFRPPPQAPRREIFNWLHWSTGTTARILAVVVIFLGMDLPALNLPDPWDTYTMMGFVAWHVGTDVLLEIHGYCLIHKVQVLEDDRIQILQSITTAEAQGHTFKKTVLFIYISGNVAFLITFLTAIIKV</sequence>
<feature type="transmembrane region" description="Helical" evidence="11">
    <location>
        <begin position="521"/>
        <end position="540"/>
    </location>
</feature>
<keyword evidence="16" id="KW-1185">Reference proteome</keyword>
<dbReference type="PROSITE" id="PS50939">
    <property type="entry name" value="CYTOCHROME_B561"/>
    <property type="match status" value="1"/>
</dbReference>
<reference evidence="15" key="1">
    <citation type="submission" date="2022-12" db="EMBL/GenBank/DDBJ databases">
        <authorList>
            <person name="Alioto T."/>
            <person name="Alioto T."/>
            <person name="Gomez Garrido J."/>
        </authorList>
    </citation>
    <scope>NUCLEOTIDE SEQUENCE</scope>
</reference>
<evidence type="ECO:0000259" key="13">
    <source>
        <dbReference type="PROSITE" id="PS50939"/>
    </source>
</evidence>
<accession>A0AA35KG85</accession>
<dbReference type="CDD" id="cd08544">
    <property type="entry name" value="Reeler"/>
    <property type="match status" value="1"/>
</dbReference>
<dbReference type="AlphaFoldDB" id="A0AA35KG85"/>
<evidence type="ECO:0000259" key="12">
    <source>
        <dbReference type="PROSITE" id="PS50836"/>
    </source>
</evidence>
<dbReference type="InterPro" id="IPR051237">
    <property type="entry name" value="Ferric-chelate_Red/DefProt"/>
</dbReference>
<evidence type="ECO:0000256" key="1">
    <source>
        <dbReference type="ARBA" id="ARBA00001970"/>
    </source>
</evidence>
<dbReference type="Pfam" id="PF03351">
    <property type="entry name" value="DOMON"/>
    <property type="match status" value="1"/>
</dbReference>
<feature type="domain" description="Reelin" evidence="14">
    <location>
        <begin position="84"/>
        <end position="251"/>
    </location>
</feature>
<dbReference type="InterPro" id="IPR006593">
    <property type="entry name" value="Cyt_b561/ferric_Rdtase_TM"/>
</dbReference>
<keyword evidence="6" id="KW-0249">Electron transport</keyword>
<keyword evidence="7 11" id="KW-1133">Transmembrane helix</keyword>
<feature type="transmembrane region" description="Helical" evidence="11">
    <location>
        <begin position="552"/>
        <end position="575"/>
    </location>
</feature>
<evidence type="ECO:0000256" key="7">
    <source>
        <dbReference type="ARBA" id="ARBA00022989"/>
    </source>
</evidence>
<evidence type="ECO:0000256" key="8">
    <source>
        <dbReference type="ARBA" id="ARBA00023004"/>
    </source>
</evidence>
<organism evidence="15 16">
    <name type="scientific">Podarcis lilfordi</name>
    <name type="common">Lilford's wall lizard</name>
    <dbReference type="NCBI Taxonomy" id="74358"/>
    <lineage>
        <taxon>Eukaryota</taxon>
        <taxon>Metazoa</taxon>
        <taxon>Chordata</taxon>
        <taxon>Craniata</taxon>
        <taxon>Vertebrata</taxon>
        <taxon>Euteleostomi</taxon>
        <taxon>Lepidosauria</taxon>
        <taxon>Squamata</taxon>
        <taxon>Bifurcata</taxon>
        <taxon>Unidentata</taxon>
        <taxon>Episquamata</taxon>
        <taxon>Laterata</taxon>
        <taxon>Lacertibaenia</taxon>
        <taxon>Lacertidae</taxon>
        <taxon>Podarcis</taxon>
    </lineage>
</organism>
<protein>
    <submittedName>
        <fullName evidence="15">Ferric chelate reductase 1</fullName>
    </submittedName>
</protein>
<evidence type="ECO:0000256" key="2">
    <source>
        <dbReference type="ARBA" id="ARBA00004141"/>
    </source>
</evidence>
<feature type="transmembrane region" description="Helical" evidence="11">
    <location>
        <begin position="645"/>
        <end position="664"/>
    </location>
</feature>
<dbReference type="SMART" id="SM00664">
    <property type="entry name" value="DoH"/>
    <property type="match status" value="1"/>
</dbReference>
<feature type="transmembrane region" description="Helical" evidence="11">
    <location>
        <begin position="490"/>
        <end position="509"/>
    </location>
</feature>
<evidence type="ECO:0000256" key="11">
    <source>
        <dbReference type="SAM" id="Phobius"/>
    </source>
</evidence>
<dbReference type="CDD" id="cd08760">
    <property type="entry name" value="Cyt_b561_FRRS1_like"/>
    <property type="match status" value="1"/>
</dbReference>
<dbReference type="PANTHER" id="PTHR45828">
    <property type="entry name" value="CYTOCHROME B561/FERRIC REDUCTASE TRANSMEMBRANE"/>
    <property type="match status" value="1"/>
</dbReference>
<keyword evidence="9 11" id="KW-0472">Membrane</keyword>
<dbReference type="GO" id="GO:0016722">
    <property type="term" value="F:oxidoreductase activity, acting on metal ions"/>
    <property type="evidence" value="ECO:0007669"/>
    <property type="project" value="TreeGrafter"/>
</dbReference>
<evidence type="ECO:0000313" key="15">
    <source>
        <dbReference type="EMBL" id="CAI5776728.1"/>
    </source>
</evidence>
<proteinExistence type="inferred from homology"/>
<dbReference type="GO" id="GO:0016020">
    <property type="term" value="C:membrane"/>
    <property type="evidence" value="ECO:0007669"/>
    <property type="project" value="UniProtKB-SubCell"/>
</dbReference>
<dbReference type="Gene3D" id="2.60.40.4060">
    <property type="entry name" value="Reeler domain"/>
    <property type="match status" value="1"/>
</dbReference>
<feature type="transmembrane region" description="Helical" evidence="11">
    <location>
        <begin position="595"/>
        <end position="613"/>
    </location>
</feature>
<dbReference type="PROSITE" id="PS51019">
    <property type="entry name" value="REELIN"/>
    <property type="match status" value="1"/>
</dbReference>
<dbReference type="FunFam" id="2.60.40.4060:FF:000003">
    <property type="entry name" value="Ferric chelate reductase 1"/>
    <property type="match status" value="1"/>
</dbReference>
<keyword evidence="10" id="KW-0325">Glycoprotein</keyword>
<comment type="cofactor">
    <cofactor evidence="1">
        <name>heme b</name>
        <dbReference type="ChEBI" id="CHEBI:60344"/>
    </cofactor>
</comment>
<dbReference type="EMBL" id="OX395131">
    <property type="protein sequence ID" value="CAI5776728.1"/>
    <property type="molecule type" value="Genomic_DNA"/>
</dbReference>
<evidence type="ECO:0000259" key="14">
    <source>
        <dbReference type="PROSITE" id="PS51019"/>
    </source>
</evidence>